<feature type="domain" description="PHA accumulation regulator DNA-binding N-terminal" evidence="3">
    <location>
        <begin position="13"/>
        <end position="72"/>
    </location>
</feature>
<reference evidence="4" key="1">
    <citation type="submission" date="2023-01" db="EMBL/GenBank/DDBJ databases">
        <title>The genome sequence of Kordiimonadaceae bacterium 6D33.</title>
        <authorList>
            <person name="Liu Y."/>
        </authorList>
    </citation>
    <scope>NUCLEOTIDE SEQUENCE</scope>
    <source>
        <strain evidence="4">6D33</strain>
    </source>
</reference>
<dbReference type="KEGG" id="gso:PH603_04135"/>
<dbReference type="InterPro" id="IPR010134">
    <property type="entry name" value="PHA_reg_PhaR"/>
</dbReference>
<dbReference type="InterPro" id="IPR012909">
    <property type="entry name" value="PHA_DNA-bd_N"/>
</dbReference>
<accession>A0AAF0BMT2</accession>
<organism evidence="4 5">
    <name type="scientific">Gimibacter soli</name>
    <dbReference type="NCBI Taxonomy" id="3024400"/>
    <lineage>
        <taxon>Bacteria</taxon>
        <taxon>Pseudomonadati</taxon>
        <taxon>Pseudomonadota</taxon>
        <taxon>Alphaproteobacteria</taxon>
        <taxon>Kordiimonadales</taxon>
        <taxon>Temperatibacteraceae</taxon>
        <taxon>Gimibacter</taxon>
    </lineage>
</organism>
<evidence type="ECO:0000259" key="2">
    <source>
        <dbReference type="Pfam" id="PF05233"/>
    </source>
</evidence>
<feature type="domain" description="PHB accumulation regulatory" evidence="2">
    <location>
        <begin position="78"/>
        <end position="117"/>
    </location>
</feature>
<protein>
    <submittedName>
        <fullName evidence="4">Polyhydroxyalkanoate synthesis repressor PhaR</fullName>
    </submittedName>
</protein>
<dbReference type="Proteomes" id="UP001217500">
    <property type="component" value="Chromosome"/>
</dbReference>
<evidence type="ECO:0000256" key="1">
    <source>
        <dbReference type="SAM" id="MobiDB-lite"/>
    </source>
</evidence>
<dbReference type="InterPro" id="IPR007897">
    <property type="entry name" value="PHB_accumulat"/>
</dbReference>
<name>A0AAF0BMT2_9PROT</name>
<sequence>MARKGRQPGDPIIIKKYANRRLYNTATSSYVTLDHLADLVKDNEEFVVVDAKSGEDITHSVLTQIIFEKEQKDESTMLPLPFLRQLISFYGDGLQAVVPGYLQHAMENLTRNQEQMRKAFSIEGGSANFMPVVEEMTRQNMAMFQQAMRMFSPGAYGTTGPSMKEDTNAPVPPAAEETGEKDKELKDLQAELAALKSKVDALTR</sequence>
<proteinExistence type="predicted"/>
<evidence type="ECO:0000313" key="4">
    <source>
        <dbReference type="EMBL" id="WCL54946.1"/>
    </source>
</evidence>
<dbReference type="Pfam" id="PF07879">
    <property type="entry name" value="PHB_acc_N"/>
    <property type="match status" value="1"/>
</dbReference>
<dbReference type="RefSeq" id="WP_289504686.1">
    <property type="nucleotide sequence ID" value="NZ_CP116805.1"/>
</dbReference>
<evidence type="ECO:0000313" key="5">
    <source>
        <dbReference type="Proteomes" id="UP001217500"/>
    </source>
</evidence>
<dbReference type="Pfam" id="PF05233">
    <property type="entry name" value="PHB_acc"/>
    <property type="match status" value="1"/>
</dbReference>
<dbReference type="NCBIfam" id="TIGR01848">
    <property type="entry name" value="PHA_reg_PhaR"/>
    <property type="match status" value="1"/>
</dbReference>
<feature type="region of interest" description="Disordered" evidence="1">
    <location>
        <begin position="155"/>
        <end position="183"/>
    </location>
</feature>
<keyword evidence="5" id="KW-1185">Reference proteome</keyword>
<gene>
    <name evidence="4" type="primary">phaR</name>
    <name evidence="4" type="ORF">PH603_04135</name>
</gene>
<dbReference type="EMBL" id="CP116805">
    <property type="protein sequence ID" value="WCL54946.1"/>
    <property type="molecule type" value="Genomic_DNA"/>
</dbReference>
<evidence type="ECO:0000259" key="3">
    <source>
        <dbReference type="Pfam" id="PF07879"/>
    </source>
</evidence>
<dbReference type="AlphaFoldDB" id="A0AAF0BMT2"/>
<dbReference type="GO" id="GO:0006355">
    <property type="term" value="P:regulation of DNA-templated transcription"/>
    <property type="evidence" value="ECO:0007669"/>
    <property type="project" value="InterPro"/>
</dbReference>